<keyword evidence="2" id="KW-1185">Reference proteome</keyword>
<comment type="caution">
    <text evidence="1">The sequence shown here is derived from an EMBL/GenBank/DDBJ whole genome shotgun (WGS) entry which is preliminary data.</text>
</comment>
<sequence>MRAQFMVFGSSRVLAVYINQNYKACLSKPMNSAQQDEDILSEKASVTGVAEDFKFIFKGPIIPSSFNASTMVIASKIATPKSKGKLELNNTDPRKNP</sequence>
<evidence type="ECO:0000313" key="2">
    <source>
        <dbReference type="Proteomes" id="UP001314170"/>
    </source>
</evidence>
<dbReference type="Proteomes" id="UP001314170">
    <property type="component" value="Unassembled WGS sequence"/>
</dbReference>
<reference evidence="1 2" key="1">
    <citation type="submission" date="2024-01" db="EMBL/GenBank/DDBJ databases">
        <authorList>
            <person name="Waweru B."/>
        </authorList>
    </citation>
    <scope>NUCLEOTIDE SEQUENCE [LARGE SCALE GENOMIC DNA]</scope>
</reference>
<gene>
    <name evidence="1" type="ORF">DCAF_LOCUS5555</name>
</gene>
<evidence type="ECO:0000313" key="1">
    <source>
        <dbReference type="EMBL" id="CAK7327837.1"/>
    </source>
</evidence>
<proteinExistence type="predicted"/>
<dbReference type="EMBL" id="CAWUPB010000870">
    <property type="protein sequence ID" value="CAK7327837.1"/>
    <property type="molecule type" value="Genomic_DNA"/>
</dbReference>
<dbReference type="AlphaFoldDB" id="A0AAV1R1G6"/>
<name>A0AAV1R1G6_9ROSI</name>
<accession>A0AAV1R1G6</accession>
<organism evidence="1 2">
    <name type="scientific">Dovyalis caffra</name>
    <dbReference type="NCBI Taxonomy" id="77055"/>
    <lineage>
        <taxon>Eukaryota</taxon>
        <taxon>Viridiplantae</taxon>
        <taxon>Streptophyta</taxon>
        <taxon>Embryophyta</taxon>
        <taxon>Tracheophyta</taxon>
        <taxon>Spermatophyta</taxon>
        <taxon>Magnoliopsida</taxon>
        <taxon>eudicotyledons</taxon>
        <taxon>Gunneridae</taxon>
        <taxon>Pentapetalae</taxon>
        <taxon>rosids</taxon>
        <taxon>fabids</taxon>
        <taxon>Malpighiales</taxon>
        <taxon>Salicaceae</taxon>
        <taxon>Flacourtieae</taxon>
        <taxon>Dovyalis</taxon>
    </lineage>
</organism>
<protein>
    <submittedName>
        <fullName evidence="1">Uncharacterized protein</fullName>
    </submittedName>
</protein>